<reference evidence="1" key="1">
    <citation type="submission" date="2021-06" db="EMBL/GenBank/DDBJ databases">
        <authorList>
            <person name="Kallberg Y."/>
            <person name="Tangrot J."/>
            <person name="Rosling A."/>
        </authorList>
    </citation>
    <scope>NUCLEOTIDE SEQUENCE</scope>
    <source>
        <strain evidence="1">MA453B</strain>
    </source>
</reference>
<name>A0A9N9P9X9_9GLOM</name>
<dbReference type="EMBL" id="CAJVPY010037664">
    <property type="protein sequence ID" value="CAG8803188.1"/>
    <property type="molecule type" value="Genomic_DNA"/>
</dbReference>
<sequence length="71" mass="8289">ALKESMKLGNKGARKHISKKVLQYLQDYFLVGNLEAADYYFPKDIYVDLKNLAKNNKLLFKEIPTIKTIKR</sequence>
<dbReference type="Proteomes" id="UP000789405">
    <property type="component" value="Unassembled WGS sequence"/>
</dbReference>
<proteinExistence type="predicted"/>
<comment type="caution">
    <text evidence="1">The sequence shown here is derived from an EMBL/GenBank/DDBJ whole genome shotgun (WGS) entry which is preliminary data.</text>
</comment>
<dbReference type="AlphaFoldDB" id="A0A9N9P9X9"/>
<protein>
    <submittedName>
        <fullName evidence="1">27215_t:CDS:1</fullName>
    </submittedName>
</protein>
<organism evidence="1 2">
    <name type="scientific">Dentiscutata erythropus</name>
    <dbReference type="NCBI Taxonomy" id="1348616"/>
    <lineage>
        <taxon>Eukaryota</taxon>
        <taxon>Fungi</taxon>
        <taxon>Fungi incertae sedis</taxon>
        <taxon>Mucoromycota</taxon>
        <taxon>Glomeromycotina</taxon>
        <taxon>Glomeromycetes</taxon>
        <taxon>Diversisporales</taxon>
        <taxon>Gigasporaceae</taxon>
        <taxon>Dentiscutata</taxon>
    </lineage>
</organism>
<feature type="non-terminal residue" evidence="1">
    <location>
        <position position="1"/>
    </location>
</feature>
<evidence type="ECO:0000313" key="1">
    <source>
        <dbReference type="EMBL" id="CAG8803188.1"/>
    </source>
</evidence>
<accession>A0A9N9P9X9</accession>
<dbReference type="OrthoDB" id="2383742at2759"/>
<gene>
    <name evidence="1" type="ORF">DERYTH_LOCUS23843</name>
</gene>
<keyword evidence="2" id="KW-1185">Reference proteome</keyword>
<evidence type="ECO:0000313" key="2">
    <source>
        <dbReference type="Proteomes" id="UP000789405"/>
    </source>
</evidence>